<feature type="chain" id="PRO_5030729932" evidence="6">
    <location>
        <begin position="28"/>
        <end position="330"/>
    </location>
</feature>
<comment type="subcellular location">
    <subcellularLocation>
        <location evidence="1">Cell envelope</location>
    </subcellularLocation>
</comment>
<sequence length="330" mass="34620">MTAPRRSTVVAATLAAGLLALTGCSSAEPGAGSSSAAAESTDPGTVTITDNHGEIEVPYQPERVVALDNHVLQTLSDWDIELVAAAKGLMGTGIWPEYQDDDAILDVGTHREPDLEQVIAAEPDLIIGGSRFGDYYDDLSGIATTIETEPRDDELITDGLIRQVTTLGEIFGKQDEAQQLADALETATAEAADAYDGQSTVLGLITSGGEISYAAPGTGRAVGPVFTALDLVPAIETEAEDSTHGDDISLEAVAQANPDWLIVLDRDGALDTEGYVAATELIGGSELLAGVTAVQEGQIIYLDPDFYLTEDIQAYTALFEQIRDAFTDAA</sequence>
<evidence type="ECO:0000256" key="6">
    <source>
        <dbReference type="SAM" id="SignalP"/>
    </source>
</evidence>
<evidence type="ECO:0000256" key="5">
    <source>
        <dbReference type="SAM" id="MobiDB-lite"/>
    </source>
</evidence>
<feature type="signal peptide" evidence="6">
    <location>
        <begin position="1"/>
        <end position="27"/>
    </location>
</feature>
<dbReference type="PANTHER" id="PTHR30532:SF28">
    <property type="entry name" value="PETROBACTIN-BINDING PROTEIN YCLQ"/>
    <property type="match status" value="1"/>
</dbReference>
<dbReference type="Pfam" id="PF01497">
    <property type="entry name" value="Peripla_BP_2"/>
    <property type="match status" value="1"/>
</dbReference>
<evidence type="ECO:0000313" key="8">
    <source>
        <dbReference type="EMBL" id="NKY21461.1"/>
    </source>
</evidence>
<evidence type="ECO:0000256" key="1">
    <source>
        <dbReference type="ARBA" id="ARBA00004196"/>
    </source>
</evidence>
<keyword evidence="4 6" id="KW-0732">Signal</keyword>
<dbReference type="GO" id="GO:0030288">
    <property type="term" value="C:outer membrane-bounded periplasmic space"/>
    <property type="evidence" value="ECO:0007669"/>
    <property type="project" value="TreeGrafter"/>
</dbReference>
<dbReference type="PANTHER" id="PTHR30532">
    <property type="entry name" value="IRON III DICITRATE-BINDING PERIPLASMIC PROTEIN"/>
    <property type="match status" value="1"/>
</dbReference>
<protein>
    <submittedName>
        <fullName evidence="8">ABC transporter substrate-binding protein</fullName>
    </submittedName>
</protein>
<comment type="caution">
    <text evidence="8">The sequence shown here is derived from an EMBL/GenBank/DDBJ whole genome shotgun (WGS) entry which is preliminary data.</text>
</comment>
<reference evidence="8 9" key="1">
    <citation type="submission" date="2020-04" db="EMBL/GenBank/DDBJ databases">
        <title>MicrobeNet Type strains.</title>
        <authorList>
            <person name="Nicholson A.C."/>
        </authorList>
    </citation>
    <scope>NUCLEOTIDE SEQUENCE [LARGE SCALE GENOMIC DNA]</scope>
    <source>
        <strain evidence="8 9">ATCC BAA-788</strain>
    </source>
</reference>
<feature type="compositionally biased region" description="Low complexity" evidence="5">
    <location>
        <begin position="29"/>
        <end position="40"/>
    </location>
</feature>
<proteinExistence type="inferred from homology"/>
<dbReference type="InterPro" id="IPR002491">
    <property type="entry name" value="ABC_transptr_periplasmic_BD"/>
</dbReference>
<dbReference type="Proteomes" id="UP000581206">
    <property type="component" value="Unassembled WGS sequence"/>
</dbReference>
<keyword evidence="9" id="KW-1185">Reference proteome</keyword>
<evidence type="ECO:0000256" key="4">
    <source>
        <dbReference type="ARBA" id="ARBA00022729"/>
    </source>
</evidence>
<dbReference type="EMBL" id="JAAXOX010000001">
    <property type="protein sequence ID" value="NKY21461.1"/>
    <property type="molecule type" value="Genomic_DNA"/>
</dbReference>
<evidence type="ECO:0000259" key="7">
    <source>
        <dbReference type="PROSITE" id="PS50983"/>
    </source>
</evidence>
<dbReference type="PROSITE" id="PS50983">
    <property type="entry name" value="FE_B12_PBP"/>
    <property type="match status" value="1"/>
</dbReference>
<name>A0A7X6QY01_9CELL</name>
<dbReference type="PROSITE" id="PS51257">
    <property type="entry name" value="PROKAR_LIPOPROTEIN"/>
    <property type="match status" value="1"/>
</dbReference>
<feature type="region of interest" description="Disordered" evidence="5">
    <location>
        <begin position="29"/>
        <end position="50"/>
    </location>
</feature>
<dbReference type="GO" id="GO:1901678">
    <property type="term" value="P:iron coordination entity transport"/>
    <property type="evidence" value="ECO:0007669"/>
    <property type="project" value="UniProtKB-ARBA"/>
</dbReference>
<dbReference type="SUPFAM" id="SSF53807">
    <property type="entry name" value="Helical backbone' metal receptor"/>
    <property type="match status" value="1"/>
</dbReference>
<accession>A0A7X6QY01</accession>
<organism evidence="8 9">
    <name type="scientific">Cellulomonas denverensis</name>
    <dbReference type="NCBI Taxonomy" id="264297"/>
    <lineage>
        <taxon>Bacteria</taxon>
        <taxon>Bacillati</taxon>
        <taxon>Actinomycetota</taxon>
        <taxon>Actinomycetes</taxon>
        <taxon>Micrococcales</taxon>
        <taxon>Cellulomonadaceae</taxon>
        <taxon>Cellulomonas</taxon>
    </lineage>
</organism>
<keyword evidence="3" id="KW-0813">Transport</keyword>
<evidence type="ECO:0000256" key="2">
    <source>
        <dbReference type="ARBA" id="ARBA00008814"/>
    </source>
</evidence>
<feature type="domain" description="Fe/B12 periplasmic-binding" evidence="7">
    <location>
        <begin position="63"/>
        <end position="330"/>
    </location>
</feature>
<comment type="similarity">
    <text evidence="2">Belongs to the bacterial solute-binding protein 8 family.</text>
</comment>
<dbReference type="InterPro" id="IPR051313">
    <property type="entry name" value="Bact_iron-sidero_bind"/>
</dbReference>
<evidence type="ECO:0000313" key="9">
    <source>
        <dbReference type="Proteomes" id="UP000581206"/>
    </source>
</evidence>
<dbReference type="RefSeq" id="WP_168628545.1">
    <property type="nucleotide sequence ID" value="NZ_BONL01000022.1"/>
</dbReference>
<evidence type="ECO:0000256" key="3">
    <source>
        <dbReference type="ARBA" id="ARBA00022448"/>
    </source>
</evidence>
<dbReference type="AlphaFoldDB" id="A0A7X6QY01"/>
<dbReference type="Gene3D" id="3.40.50.1980">
    <property type="entry name" value="Nitrogenase molybdenum iron protein domain"/>
    <property type="match status" value="2"/>
</dbReference>
<gene>
    <name evidence="8" type="ORF">HGA03_02140</name>
</gene>